<keyword evidence="2 4" id="KW-0812">Transmembrane</keyword>
<keyword evidence="2" id="KW-0472">Membrane</keyword>
<organism evidence="4 5">
    <name type="scientific">Tetrahymena thermophila (strain SB210)</name>
    <dbReference type="NCBI Taxonomy" id="312017"/>
    <lineage>
        <taxon>Eukaryota</taxon>
        <taxon>Sar</taxon>
        <taxon>Alveolata</taxon>
        <taxon>Ciliophora</taxon>
        <taxon>Intramacronucleata</taxon>
        <taxon>Oligohymenophorea</taxon>
        <taxon>Hymenostomatida</taxon>
        <taxon>Tetrahymenina</taxon>
        <taxon>Tetrahymenidae</taxon>
        <taxon>Tetrahymena</taxon>
    </lineage>
</organism>
<protein>
    <submittedName>
        <fullName evidence="4">Transmembrane protein, putative</fullName>
    </submittedName>
</protein>
<feature type="signal peptide" evidence="3">
    <location>
        <begin position="1"/>
        <end position="21"/>
    </location>
</feature>
<feature type="region of interest" description="Disordered" evidence="1">
    <location>
        <begin position="26"/>
        <end position="64"/>
    </location>
</feature>
<dbReference type="RefSeq" id="XP_001022049.2">
    <property type="nucleotide sequence ID" value="XM_001022049.3"/>
</dbReference>
<dbReference type="InParanoid" id="I7MGP9"/>
<dbReference type="Proteomes" id="UP000009168">
    <property type="component" value="Unassembled WGS sequence"/>
</dbReference>
<evidence type="ECO:0000313" key="4">
    <source>
        <dbReference type="EMBL" id="EAS01804.2"/>
    </source>
</evidence>
<name>I7MGP9_TETTS</name>
<evidence type="ECO:0000256" key="2">
    <source>
        <dbReference type="SAM" id="Phobius"/>
    </source>
</evidence>
<evidence type="ECO:0000313" key="5">
    <source>
        <dbReference type="Proteomes" id="UP000009168"/>
    </source>
</evidence>
<feature type="chain" id="PRO_5003712500" evidence="3">
    <location>
        <begin position="22"/>
        <end position="765"/>
    </location>
</feature>
<proteinExistence type="predicted"/>
<gene>
    <name evidence="4" type="ORF">TTHERM_00564500</name>
</gene>
<dbReference type="InterPro" id="IPR036322">
    <property type="entry name" value="WD40_repeat_dom_sf"/>
</dbReference>
<evidence type="ECO:0000256" key="1">
    <source>
        <dbReference type="SAM" id="MobiDB-lite"/>
    </source>
</evidence>
<feature type="compositionally biased region" description="Polar residues" evidence="1">
    <location>
        <begin position="32"/>
        <end position="45"/>
    </location>
</feature>
<dbReference type="SUPFAM" id="SSF50978">
    <property type="entry name" value="WD40 repeat-like"/>
    <property type="match status" value="1"/>
</dbReference>
<sequence length="765" mass="90056">MKKHILQVLLIFLVLTVRFQCQHTEKEEEITDNTQNHSSQDSPQDISEGEIDTRNSDQDQNYNQGDFIDEKQENQGTQQASNEYISQEILTNQEDEVHIDIDMYQNDQKAHDQINQQKQENQQKIDIIALEIQQLQSLIELHKSKLTLLSNLRENMIKNNVTFQEFNTTQLKKKVQPNQNVVNNKQDPTAEQKEESISSKINNIYMTNTQKMKLKPQKLIEFQQYTFSNRVDKKLTVKCPQKIRKLKNLQTFQYQTNNGIKANLMMVSLTIDSTILVHDFSGELATDPYTPGHQIHLIALSQRSDDVFVATIGDDQNLRMARIDNQKVKSQFAEGNNQFRYKIKTDLFFPLNSFSSTIDISKQVTSFEYLQFQSFKIFLLGDYEGNLHMYYKNGTFISKESLSSQNLPILSLQKMNAPSILYYTDKEIGFFNLNTLQKFPFSCQLDDYEILKVKLDPYISSILYVLTKQQQLLAYEYKVMEQFCKLKEVFDFETQIQVEEDEQFNINKQPAYYNQLVPIKNFVVLVSYQANKIRVLNTTDIFVDGIQDGFDFNHLKLFENLNTTTDDSIQFIYQQKIYQGNYIVAGYYHNKGESTTYSLYEIIAPLSKEYDYLSYIRGPLIITVIIGIISFQIYKNYQKKKMYKNNKNDYSNFKKDLDISQKFKKSNGAKNSDNNNNQQINQYKDKISQLEESTSQLLKNTQKLEQKQPSIQKRKNYDDVEDDDFDFRNFNQKNKYENDKQKNNNNYKYNQIEDEDDDDQIDQYD</sequence>
<dbReference type="HOGENOM" id="CLU_365065_0_0_1"/>
<dbReference type="GeneID" id="7842562"/>
<evidence type="ECO:0000256" key="3">
    <source>
        <dbReference type="SAM" id="SignalP"/>
    </source>
</evidence>
<keyword evidence="5" id="KW-1185">Reference proteome</keyword>
<keyword evidence="2" id="KW-1133">Transmembrane helix</keyword>
<feature type="compositionally biased region" description="Acidic residues" evidence="1">
    <location>
        <begin position="752"/>
        <end position="765"/>
    </location>
</feature>
<reference evidence="5" key="1">
    <citation type="journal article" date="2006" name="PLoS Biol.">
        <title>Macronuclear genome sequence of the ciliate Tetrahymena thermophila, a model eukaryote.</title>
        <authorList>
            <person name="Eisen J.A."/>
            <person name="Coyne R.S."/>
            <person name="Wu M."/>
            <person name="Wu D."/>
            <person name="Thiagarajan M."/>
            <person name="Wortman J.R."/>
            <person name="Badger J.H."/>
            <person name="Ren Q."/>
            <person name="Amedeo P."/>
            <person name="Jones K.M."/>
            <person name="Tallon L.J."/>
            <person name="Delcher A.L."/>
            <person name="Salzberg S.L."/>
            <person name="Silva J.C."/>
            <person name="Haas B.J."/>
            <person name="Majoros W.H."/>
            <person name="Farzad M."/>
            <person name="Carlton J.M."/>
            <person name="Smith R.K. Jr."/>
            <person name="Garg J."/>
            <person name="Pearlman R.E."/>
            <person name="Karrer K.M."/>
            <person name="Sun L."/>
            <person name="Manning G."/>
            <person name="Elde N.C."/>
            <person name="Turkewitz A.P."/>
            <person name="Asai D.J."/>
            <person name="Wilkes D.E."/>
            <person name="Wang Y."/>
            <person name="Cai H."/>
            <person name="Collins K."/>
            <person name="Stewart B.A."/>
            <person name="Lee S.R."/>
            <person name="Wilamowska K."/>
            <person name="Weinberg Z."/>
            <person name="Ruzzo W.L."/>
            <person name="Wloga D."/>
            <person name="Gaertig J."/>
            <person name="Frankel J."/>
            <person name="Tsao C.-C."/>
            <person name="Gorovsky M.A."/>
            <person name="Keeling P.J."/>
            <person name="Waller R.F."/>
            <person name="Patron N.J."/>
            <person name="Cherry J.M."/>
            <person name="Stover N.A."/>
            <person name="Krieger C.J."/>
            <person name="del Toro C."/>
            <person name="Ryder H.F."/>
            <person name="Williamson S.C."/>
            <person name="Barbeau R.A."/>
            <person name="Hamilton E.P."/>
            <person name="Orias E."/>
        </authorList>
    </citation>
    <scope>NUCLEOTIDE SEQUENCE [LARGE SCALE GENOMIC DNA]</scope>
    <source>
        <strain evidence="5">SB210</strain>
    </source>
</reference>
<keyword evidence="3" id="KW-0732">Signal</keyword>
<dbReference type="KEGG" id="tet:TTHERM_00564500"/>
<feature type="region of interest" description="Disordered" evidence="1">
    <location>
        <begin position="704"/>
        <end position="765"/>
    </location>
</feature>
<dbReference type="EMBL" id="GG662556">
    <property type="protein sequence ID" value="EAS01804.2"/>
    <property type="molecule type" value="Genomic_DNA"/>
</dbReference>
<accession>I7MGP9</accession>
<dbReference type="AlphaFoldDB" id="I7MGP9"/>
<feature type="transmembrane region" description="Helical" evidence="2">
    <location>
        <begin position="612"/>
        <end position="634"/>
    </location>
</feature>
<dbReference type="OMA" id="QLLAYEY"/>